<feature type="transmembrane region" description="Helical" evidence="10">
    <location>
        <begin position="176"/>
        <end position="192"/>
    </location>
</feature>
<keyword evidence="4" id="KW-0997">Cell inner membrane</keyword>
<dbReference type="PATRIC" id="fig|391037.6.peg.3434"/>
<feature type="domain" description="ABC transporter" evidence="11">
    <location>
        <begin position="352"/>
        <end position="586"/>
    </location>
</feature>
<evidence type="ECO:0000259" key="12">
    <source>
        <dbReference type="PROSITE" id="PS50929"/>
    </source>
</evidence>
<feature type="transmembrane region" description="Helical" evidence="10">
    <location>
        <begin position="70"/>
        <end position="92"/>
    </location>
</feature>
<evidence type="ECO:0000256" key="6">
    <source>
        <dbReference type="ARBA" id="ARBA00022741"/>
    </source>
</evidence>
<dbReference type="InterPro" id="IPR039421">
    <property type="entry name" value="Type_1_exporter"/>
</dbReference>
<dbReference type="PROSITE" id="PS50893">
    <property type="entry name" value="ABC_TRANSPORTER_2"/>
    <property type="match status" value="1"/>
</dbReference>
<reference evidence="13" key="1">
    <citation type="submission" date="2007-10" db="EMBL/GenBank/DDBJ databases">
        <title>Complete sequence of Salinispora arenicola CNS-205.</title>
        <authorList>
            <consortium name="US DOE Joint Genome Institute"/>
            <person name="Copeland A."/>
            <person name="Lucas S."/>
            <person name="Lapidus A."/>
            <person name="Barry K."/>
            <person name="Glavina del Rio T."/>
            <person name="Dalin E."/>
            <person name="Tice H."/>
            <person name="Pitluck S."/>
            <person name="Foster B."/>
            <person name="Schmutz J."/>
            <person name="Larimer F."/>
            <person name="Land M."/>
            <person name="Hauser L."/>
            <person name="Kyrpides N."/>
            <person name="Ivanova N."/>
            <person name="Jensen P.R."/>
            <person name="Moore B.S."/>
            <person name="Penn K."/>
            <person name="Jenkins C."/>
            <person name="Udwary D."/>
            <person name="Xiang L."/>
            <person name="Gontang E."/>
            <person name="Richardson P."/>
        </authorList>
    </citation>
    <scope>NUCLEOTIDE SEQUENCE [LARGE SCALE GENOMIC DNA]</scope>
    <source>
        <strain evidence="13">CNS-205</strain>
    </source>
</reference>
<dbReference type="InterPro" id="IPR027417">
    <property type="entry name" value="P-loop_NTPase"/>
</dbReference>
<dbReference type="CDD" id="cd07346">
    <property type="entry name" value="ABC_6TM_exporters"/>
    <property type="match status" value="1"/>
</dbReference>
<keyword evidence="5 10" id="KW-0812">Transmembrane</keyword>
<evidence type="ECO:0000256" key="3">
    <source>
        <dbReference type="ARBA" id="ARBA00022475"/>
    </source>
</evidence>
<dbReference type="EMBL" id="CP000850">
    <property type="protein sequence ID" value="ABV99208.1"/>
    <property type="molecule type" value="Genomic_DNA"/>
</dbReference>
<evidence type="ECO:0000313" key="13">
    <source>
        <dbReference type="EMBL" id="ABV99208.1"/>
    </source>
</evidence>
<dbReference type="Gene3D" id="3.40.50.300">
    <property type="entry name" value="P-loop containing nucleotide triphosphate hydrolases"/>
    <property type="match status" value="1"/>
</dbReference>
<dbReference type="SUPFAM" id="SSF52540">
    <property type="entry name" value="P-loop containing nucleoside triphosphate hydrolases"/>
    <property type="match status" value="1"/>
</dbReference>
<dbReference type="InterPro" id="IPR003593">
    <property type="entry name" value="AAA+_ATPase"/>
</dbReference>
<keyword evidence="2" id="KW-0813">Transport</keyword>
<keyword evidence="3" id="KW-1003">Cell membrane</keyword>
<evidence type="ECO:0000256" key="8">
    <source>
        <dbReference type="ARBA" id="ARBA00022989"/>
    </source>
</evidence>
<feature type="transmembrane region" description="Helical" evidence="10">
    <location>
        <begin position="151"/>
        <end position="170"/>
    </location>
</feature>
<dbReference type="STRING" id="391037.Sare_3406"/>
<dbReference type="eggNOG" id="COG1132">
    <property type="taxonomic scope" value="Bacteria"/>
</dbReference>
<sequence length="593" mass="63398">MTTTSTVPEAAAESTWQTLRRGLALSPELRVGLAGTLGLALVYMVGRAAVPVAVQQGIDNGIAGGLRLDVVWTVVTATAAVLVVTTTCGYLMMRRLFTVSETALSNVRVRAFRHVHDLSTLHQQSERRGSLVSRVTSDVDQITQFLQWGGVILLINLGQLVVTTAVMLAYSWQLTLVVYAAFGPAVFVIRLLQRRLAGAYGVVRQRTGMLLGAIAESVVGASVIRAYGISGRTARRLDEAIDSQRQAQQRAIRISILGSSVGEIAAGLALAGVVVLGVLLGADGTLSVGEVTAFLFLVTLFVQPVQIATEVLNEAQNAIAGWRRVLDVLDVTPDVADPGERGRELPPGPLDIRFVGVSYAYPGGAPVLHDIDVEIPAKSRVAVVGETGSGKTTFAKLLTRLMDPTEGDVLLSGVPLRELRFGSLRSRVVLVPQDGFLFDATVAENVRFARPDLTDEQLSAAFVELGLADWLDGLPAGPDTPVGERGEALSVGERQLVALARAYVADPDLLVLDEATSAVDPATEVRLQRTLDAVTRGRTTLAIAHRLSTAQAADEVIVVDRGRIVQRGSHEELVRDAESVYGQLYASWLEQTR</sequence>
<dbReference type="PROSITE" id="PS50929">
    <property type="entry name" value="ABC_TM1F"/>
    <property type="match status" value="1"/>
</dbReference>
<evidence type="ECO:0000256" key="7">
    <source>
        <dbReference type="ARBA" id="ARBA00022840"/>
    </source>
</evidence>
<name>A8LX48_SALAI</name>
<dbReference type="InterPro" id="IPR036640">
    <property type="entry name" value="ABC1_TM_sf"/>
</dbReference>
<dbReference type="InterPro" id="IPR003439">
    <property type="entry name" value="ABC_transporter-like_ATP-bd"/>
</dbReference>
<dbReference type="GO" id="GO:0016887">
    <property type="term" value="F:ATP hydrolysis activity"/>
    <property type="evidence" value="ECO:0007669"/>
    <property type="project" value="InterPro"/>
</dbReference>
<evidence type="ECO:0000256" key="10">
    <source>
        <dbReference type="SAM" id="Phobius"/>
    </source>
</evidence>
<proteinExistence type="predicted"/>
<dbReference type="PANTHER" id="PTHR43394:SF1">
    <property type="entry name" value="ATP-BINDING CASSETTE SUB-FAMILY B MEMBER 10, MITOCHONDRIAL"/>
    <property type="match status" value="1"/>
</dbReference>
<dbReference type="InterPro" id="IPR017871">
    <property type="entry name" value="ABC_transporter-like_CS"/>
</dbReference>
<comment type="subcellular location">
    <subcellularLocation>
        <location evidence="1">Cell membrane</location>
        <topology evidence="1">Multi-pass membrane protein</topology>
    </subcellularLocation>
</comment>
<dbReference type="SMART" id="SM00382">
    <property type="entry name" value="AAA"/>
    <property type="match status" value="1"/>
</dbReference>
<dbReference type="KEGG" id="saq:Sare_3406"/>
<dbReference type="SUPFAM" id="SSF90123">
    <property type="entry name" value="ABC transporter transmembrane region"/>
    <property type="match status" value="1"/>
</dbReference>
<dbReference type="GO" id="GO:0005886">
    <property type="term" value="C:plasma membrane"/>
    <property type="evidence" value="ECO:0007669"/>
    <property type="project" value="UniProtKB-SubCell"/>
</dbReference>
<organism evidence="13">
    <name type="scientific">Salinispora arenicola (strain CNS-205)</name>
    <dbReference type="NCBI Taxonomy" id="391037"/>
    <lineage>
        <taxon>Bacteria</taxon>
        <taxon>Bacillati</taxon>
        <taxon>Actinomycetota</taxon>
        <taxon>Actinomycetes</taxon>
        <taxon>Micromonosporales</taxon>
        <taxon>Micromonosporaceae</taxon>
        <taxon>Salinispora</taxon>
    </lineage>
</organism>
<dbReference type="PROSITE" id="PS00211">
    <property type="entry name" value="ABC_TRANSPORTER_1"/>
    <property type="match status" value="1"/>
</dbReference>
<evidence type="ECO:0000256" key="2">
    <source>
        <dbReference type="ARBA" id="ARBA00022448"/>
    </source>
</evidence>
<dbReference type="HOGENOM" id="CLU_000604_84_3_11"/>
<dbReference type="PANTHER" id="PTHR43394">
    <property type="entry name" value="ATP-DEPENDENT PERMEASE MDL1, MITOCHONDRIAL"/>
    <property type="match status" value="1"/>
</dbReference>
<dbReference type="FunFam" id="3.40.50.300:FF:001001">
    <property type="entry name" value="Multidrug ABC transporter ATP-binding protein"/>
    <property type="match status" value="1"/>
</dbReference>
<dbReference type="OrthoDB" id="9806127at2"/>
<evidence type="ECO:0000256" key="9">
    <source>
        <dbReference type="ARBA" id="ARBA00023136"/>
    </source>
</evidence>
<evidence type="ECO:0000256" key="4">
    <source>
        <dbReference type="ARBA" id="ARBA00022519"/>
    </source>
</evidence>
<keyword evidence="7" id="KW-0067">ATP-binding</keyword>
<keyword evidence="9 10" id="KW-0472">Membrane</keyword>
<evidence type="ECO:0000256" key="1">
    <source>
        <dbReference type="ARBA" id="ARBA00004651"/>
    </source>
</evidence>
<feature type="transmembrane region" description="Helical" evidence="10">
    <location>
        <begin position="29"/>
        <end position="50"/>
    </location>
</feature>
<keyword evidence="6" id="KW-0547">Nucleotide-binding</keyword>
<feature type="domain" description="ABC transmembrane type-1" evidence="12">
    <location>
        <begin position="34"/>
        <end position="317"/>
    </location>
</feature>
<dbReference type="Pfam" id="PF00005">
    <property type="entry name" value="ABC_tran"/>
    <property type="match status" value="1"/>
</dbReference>
<feature type="transmembrane region" description="Helical" evidence="10">
    <location>
        <begin position="254"/>
        <end position="279"/>
    </location>
</feature>
<dbReference type="AlphaFoldDB" id="A8LX48"/>
<gene>
    <name evidence="13" type="ordered locus">Sare_3406</name>
</gene>
<dbReference type="Pfam" id="PF00664">
    <property type="entry name" value="ABC_membrane"/>
    <property type="match status" value="1"/>
</dbReference>
<dbReference type="GO" id="GO:0005524">
    <property type="term" value="F:ATP binding"/>
    <property type="evidence" value="ECO:0007669"/>
    <property type="project" value="UniProtKB-KW"/>
</dbReference>
<evidence type="ECO:0000259" key="11">
    <source>
        <dbReference type="PROSITE" id="PS50893"/>
    </source>
</evidence>
<accession>A8LX48</accession>
<keyword evidence="8 10" id="KW-1133">Transmembrane helix</keyword>
<dbReference type="Gene3D" id="1.20.1560.10">
    <property type="entry name" value="ABC transporter type 1, transmembrane domain"/>
    <property type="match status" value="1"/>
</dbReference>
<dbReference type="InterPro" id="IPR011527">
    <property type="entry name" value="ABC1_TM_dom"/>
</dbReference>
<protein>
    <submittedName>
        <fullName evidence="13">ABC transporter related</fullName>
    </submittedName>
</protein>
<evidence type="ECO:0000256" key="5">
    <source>
        <dbReference type="ARBA" id="ARBA00022692"/>
    </source>
</evidence>
<dbReference type="GO" id="GO:0015421">
    <property type="term" value="F:ABC-type oligopeptide transporter activity"/>
    <property type="evidence" value="ECO:0007669"/>
    <property type="project" value="TreeGrafter"/>
</dbReference>